<dbReference type="PANTHER" id="PTHR24305:SF235">
    <property type="entry name" value="CYTOCHROME P450 MONOOXYGENASE APDB-RELATED"/>
    <property type="match status" value="1"/>
</dbReference>
<dbReference type="InterPro" id="IPR036396">
    <property type="entry name" value="Cyt_P450_sf"/>
</dbReference>
<evidence type="ECO:0000313" key="9">
    <source>
        <dbReference type="Proteomes" id="UP001251528"/>
    </source>
</evidence>
<keyword evidence="7" id="KW-0503">Monooxygenase</keyword>
<evidence type="ECO:0000256" key="4">
    <source>
        <dbReference type="ARBA" id="ARBA00023002"/>
    </source>
</evidence>
<evidence type="ECO:0000256" key="6">
    <source>
        <dbReference type="PIRSR" id="PIRSR602401-1"/>
    </source>
</evidence>
<feature type="binding site" description="axial binding residue" evidence="6">
    <location>
        <position position="355"/>
    </location>
    <ligand>
        <name>heme</name>
        <dbReference type="ChEBI" id="CHEBI:30413"/>
    </ligand>
    <ligandPart>
        <name>Fe</name>
        <dbReference type="ChEBI" id="CHEBI:18248"/>
    </ligandPart>
</feature>
<dbReference type="Gene3D" id="1.10.630.10">
    <property type="entry name" value="Cytochrome P450"/>
    <property type="match status" value="1"/>
</dbReference>
<dbReference type="InterPro" id="IPR017972">
    <property type="entry name" value="Cyt_P450_CS"/>
</dbReference>
<dbReference type="GO" id="GO:0005506">
    <property type="term" value="F:iron ion binding"/>
    <property type="evidence" value="ECO:0007669"/>
    <property type="project" value="InterPro"/>
</dbReference>
<dbReference type="PROSITE" id="PS00086">
    <property type="entry name" value="CYTOCHROME_P450"/>
    <property type="match status" value="1"/>
</dbReference>
<dbReference type="CDD" id="cd20615">
    <property type="entry name" value="CYP_GliC-like"/>
    <property type="match status" value="1"/>
</dbReference>
<dbReference type="InterPro" id="IPR050121">
    <property type="entry name" value="Cytochrome_P450_monoxygenase"/>
</dbReference>
<comment type="cofactor">
    <cofactor evidence="1 6">
        <name>heme</name>
        <dbReference type="ChEBI" id="CHEBI:30413"/>
    </cofactor>
</comment>
<dbReference type="EMBL" id="JASWJB010000231">
    <property type="protein sequence ID" value="KAK2593053.1"/>
    <property type="molecule type" value="Genomic_DNA"/>
</dbReference>
<keyword evidence="5 6" id="KW-0408">Iron</keyword>
<dbReference type="AlphaFoldDB" id="A0AAJ0FVT5"/>
<organism evidence="8 9">
    <name type="scientific">Conoideocrella luteorostrata</name>
    <dbReference type="NCBI Taxonomy" id="1105319"/>
    <lineage>
        <taxon>Eukaryota</taxon>
        <taxon>Fungi</taxon>
        <taxon>Dikarya</taxon>
        <taxon>Ascomycota</taxon>
        <taxon>Pezizomycotina</taxon>
        <taxon>Sordariomycetes</taxon>
        <taxon>Hypocreomycetidae</taxon>
        <taxon>Hypocreales</taxon>
        <taxon>Clavicipitaceae</taxon>
        <taxon>Conoideocrella</taxon>
    </lineage>
</organism>
<evidence type="ECO:0000256" key="3">
    <source>
        <dbReference type="ARBA" id="ARBA00022723"/>
    </source>
</evidence>
<keyword evidence="3 6" id="KW-0479">Metal-binding</keyword>
<dbReference type="PRINTS" id="PR00463">
    <property type="entry name" value="EP450I"/>
</dbReference>
<comment type="similarity">
    <text evidence="7">Belongs to the cytochrome P450 family.</text>
</comment>
<sequence length="411" mass="47145">MGTNHLALLRVLTRPEHIQLVFKDSEKHKKAINNNSGYLMSQLLGSCVGLISGMEWKTARFVLERPFLHNASNNYVPMIQKHVLQHLDKLHRGTDLKQGFLHPADDLKLLPFWIVAEIFYGSLSDSMAAELQVLAQDREDLFKQVIRGGVSRFTFSKYLSTETNKLLDNFQRGWKAFNNEAARRAKETNQGEPIVYFYEMVTAGVLTEAQLLQTLDEALFANLDVTTGGISWNLVYLATHESYQAAIQQEVQSAPDKEEYIRSNSTLLAACISESSRLQPLAAFSIPQAAPTARVIDGYIIPAGTDFIVDSYALNIRNEFWGKDADVYRPERFLERKNTETRYHFWRFGFGPRQCMGKYVADLILRVLLVHVVENYNLSIDSVEDIWRRNPESWITHPHMRIRCWKKDNAV</sequence>
<reference evidence="8" key="1">
    <citation type="submission" date="2023-06" db="EMBL/GenBank/DDBJ databases">
        <title>Conoideocrella luteorostrata (Hypocreales: Clavicipitaceae), a potential biocontrol fungus for elongate hemlock scale in United States Christmas tree production areas.</title>
        <authorList>
            <person name="Barrett H."/>
            <person name="Lovett B."/>
            <person name="Macias A.M."/>
            <person name="Stajich J.E."/>
            <person name="Kasson M.T."/>
        </authorList>
    </citation>
    <scope>NUCLEOTIDE SEQUENCE</scope>
    <source>
        <strain evidence="8">ARSEF 14590</strain>
    </source>
</reference>
<proteinExistence type="inferred from homology"/>
<dbReference type="GO" id="GO:0044550">
    <property type="term" value="P:secondary metabolite biosynthetic process"/>
    <property type="evidence" value="ECO:0007669"/>
    <property type="project" value="UniProtKB-ARBA"/>
</dbReference>
<dbReference type="PANTHER" id="PTHR24305">
    <property type="entry name" value="CYTOCHROME P450"/>
    <property type="match status" value="1"/>
</dbReference>
<dbReference type="Pfam" id="PF00067">
    <property type="entry name" value="p450"/>
    <property type="match status" value="1"/>
</dbReference>
<evidence type="ECO:0000256" key="5">
    <source>
        <dbReference type="ARBA" id="ARBA00023004"/>
    </source>
</evidence>
<dbReference type="InterPro" id="IPR001128">
    <property type="entry name" value="Cyt_P450"/>
</dbReference>
<keyword evidence="9" id="KW-1185">Reference proteome</keyword>
<keyword evidence="2 6" id="KW-0349">Heme</keyword>
<dbReference type="SUPFAM" id="SSF48264">
    <property type="entry name" value="Cytochrome P450"/>
    <property type="match status" value="1"/>
</dbReference>
<name>A0AAJ0FVT5_9HYPO</name>
<dbReference type="GO" id="GO:0004497">
    <property type="term" value="F:monooxygenase activity"/>
    <property type="evidence" value="ECO:0007669"/>
    <property type="project" value="UniProtKB-KW"/>
</dbReference>
<evidence type="ECO:0000256" key="7">
    <source>
        <dbReference type="RuleBase" id="RU000461"/>
    </source>
</evidence>
<evidence type="ECO:0000313" key="8">
    <source>
        <dbReference type="EMBL" id="KAK2593053.1"/>
    </source>
</evidence>
<dbReference type="Proteomes" id="UP001251528">
    <property type="component" value="Unassembled WGS sequence"/>
</dbReference>
<dbReference type="GO" id="GO:0020037">
    <property type="term" value="F:heme binding"/>
    <property type="evidence" value="ECO:0007669"/>
    <property type="project" value="InterPro"/>
</dbReference>
<evidence type="ECO:0008006" key="10">
    <source>
        <dbReference type="Google" id="ProtNLM"/>
    </source>
</evidence>
<accession>A0AAJ0FVT5</accession>
<evidence type="ECO:0000256" key="2">
    <source>
        <dbReference type="ARBA" id="ARBA00022617"/>
    </source>
</evidence>
<dbReference type="InterPro" id="IPR002401">
    <property type="entry name" value="Cyt_P450_E_grp-I"/>
</dbReference>
<dbReference type="PRINTS" id="PR00385">
    <property type="entry name" value="P450"/>
</dbReference>
<evidence type="ECO:0000256" key="1">
    <source>
        <dbReference type="ARBA" id="ARBA00001971"/>
    </source>
</evidence>
<keyword evidence="4 7" id="KW-0560">Oxidoreductase</keyword>
<dbReference type="GO" id="GO:0016705">
    <property type="term" value="F:oxidoreductase activity, acting on paired donors, with incorporation or reduction of molecular oxygen"/>
    <property type="evidence" value="ECO:0007669"/>
    <property type="project" value="InterPro"/>
</dbReference>
<gene>
    <name evidence="8" type="ORF">QQS21_009261</name>
</gene>
<protein>
    <recommendedName>
        <fullName evidence="10">Cytochrome P450 monooxygenase</fullName>
    </recommendedName>
</protein>
<comment type="caution">
    <text evidence="8">The sequence shown here is derived from an EMBL/GenBank/DDBJ whole genome shotgun (WGS) entry which is preliminary data.</text>
</comment>